<dbReference type="PANTHER" id="PTHR43364:SF4">
    <property type="entry name" value="NAD(P)-LINKED OXIDOREDUCTASE SUPERFAMILY PROTEIN"/>
    <property type="match status" value="1"/>
</dbReference>
<dbReference type="PANTHER" id="PTHR43364">
    <property type="entry name" value="NADH-SPECIFIC METHYLGLYOXAL REDUCTASE-RELATED"/>
    <property type="match status" value="1"/>
</dbReference>
<evidence type="ECO:0000259" key="2">
    <source>
        <dbReference type="Pfam" id="PF00248"/>
    </source>
</evidence>
<dbReference type="RefSeq" id="WP_255226460.1">
    <property type="nucleotide sequence ID" value="NZ_JAJEKE010000003.1"/>
</dbReference>
<evidence type="ECO:0000313" key="3">
    <source>
        <dbReference type="EMBL" id="MCQ1528937.1"/>
    </source>
</evidence>
<organism evidence="3 4">
    <name type="scientific">Lutispora saccharofermentans</name>
    <dbReference type="NCBI Taxonomy" id="3024236"/>
    <lineage>
        <taxon>Bacteria</taxon>
        <taxon>Bacillati</taxon>
        <taxon>Bacillota</taxon>
        <taxon>Clostridia</taxon>
        <taxon>Lutisporales</taxon>
        <taxon>Lutisporaceae</taxon>
        <taxon>Lutispora</taxon>
    </lineage>
</organism>
<reference evidence="3 4" key="1">
    <citation type="submission" date="2021-10" db="EMBL/GenBank/DDBJ databases">
        <title>Lutispora strain m25 sp. nov., a thermophilic, non-spore-forming bacterium isolated from a lab-scale methanogenic bioreactor digesting anaerobic sludge.</title>
        <authorList>
            <person name="El Houari A."/>
            <person name="Mcdonald J."/>
        </authorList>
    </citation>
    <scope>NUCLEOTIDE SEQUENCE [LARGE SCALE GENOMIC DNA]</scope>
    <source>
        <strain evidence="4">m25</strain>
    </source>
</reference>
<dbReference type="InterPro" id="IPR023210">
    <property type="entry name" value="NADP_OxRdtase_dom"/>
</dbReference>
<dbReference type="Pfam" id="PF00248">
    <property type="entry name" value="Aldo_ket_red"/>
    <property type="match status" value="1"/>
</dbReference>
<gene>
    <name evidence="3" type="ORF">LJD61_05170</name>
</gene>
<name>A0ABT1NCG1_9FIRM</name>
<dbReference type="InterPro" id="IPR050523">
    <property type="entry name" value="AKR_Detox_Biosynth"/>
</dbReference>
<dbReference type="PRINTS" id="PR00069">
    <property type="entry name" value="ALDKETRDTASE"/>
</dbReference>
<dbReference type="Gene3D" id="3.20.20.100">
    <property type="entry name" value="NADP-dependent oxidoreductase domain"/>
    <property type="match status" value="1"/>
</dbReference>
<protein>
    <submittedName>
        <fullName evidence="3">Aldo/keto reductase</fullName>
    </submittedName>
</protein>
<dbReference type="InterPro" id="IPR036812">
    <property type="entry name" value="NAD(P)_OxRdtase_dom_sf"/>
</dbReference>
<dbReference type="SUPFAM" id="SSF51430">
    <property type="entry name" value="NAD(P)-linked oxidoreductase"/>
    <property type="match status" value="1"/>
</dbReference>
<sequence length="329" mass="37309">MQQREIGKSGIKASVVGLGTFAMGGGKWWGEQSVDDAIETIIKSVDEGINILDTAPIYGLGQSEQIVGLALKHIPRDKIIVSTKCGHWWSDARGSYVGTQFYDTPMWRAVDRSTIRKELERSLIRLNTDYIDIYYVHAQAREPVLTPIEETMSCLMELKKEGKIRAIGASNTKLYHLEEYVKYGQLDIIQEKYTMLNRNIEETHVPFCIKNNISIQTYSPLENGLLTGRFSKDTPLKEGEFRTKNPLFAQEKIVKICEMLDNWKDLCHKYNCPLSNLAIAWTNAQPGITNVLCGARNPKYVKENAAGGNIVLEEEDIKRLNKDVEKYTV</sequence>
<keyword evidence="4" id="KW-1185">Reference proteome</keyword>
<evidence type="ECO:0000256" key="1">
    <source>
        <dbReference type="ARBA" id="ARBA00023002"/>
    </source>
</evidence>
<dbReference type="InterPro" id="IPR020471">
    <property type="entry name" value="AKR"/>
</dbReference>
<accession>A0ABT1NCG1</accession>
<keyword evidence="1" id="KW-0560">Oxidoreductase</keyword>
<evidence type="ECO:0000313" key="4">
    <source>
        <dbReference type="Proteomes" id="UP001651880"/>
    </source>
</evidence>
<comment type="caution">
    <text evidence="3">The sequence shown here is derived from an EMBL/GenBank/DDBJ whole genome shotgun (WGS) entry which is preliminary data.</text>
</comment>
<proteinExistence type="predicted"/>
<dbReference type="Proteomes" id="UP001651880">
    <property type="component" value="Unassembled WGS sequence"/>
</dbReference>
<dbReference type="EMBL" id="JAJEKE010000003">
    <property type="protein sequence ID" value="MCQ1528937.1"/>
    <property type="molecule type" value="Genomic_DNA"/>
</dbReference>
<feature type="domain" description="NADP-dependent oxidoreductase" evidence="2">
    <location>
        <begin position="16"/>
        <end position="322"/>
    </location>
</feature>